<dbReference type="AlphaFoldDB" id="A0A016AZ51"/>
<sequence length="38" mass="4344">MGRGKEIAKRRGCVKMLAQPFLMIYSPDVFPFGYAAFF</sequence>
<dbReference type="EMBL" id="JGDS01000041">
    <property type="protein sequence ID" value="EXZ74398.1"/>
    <property type="molecule type" value="Genomic_DNA"/>
</dbReference>
<name>A0A016AZ51_BACFG</name>
<evidence type="ECO:0000313" key="1">
    <source>
        <dbReference type="EMBL" id="EXZ74398.1"/>
    </source>
</evidence>
<accession>A0A016AZ51</accession>
<protein>
    <submittedName>
        <fullName evidence="1">Uncharacterized protein</fullName>
    </submittedName>
</protein>
<gene>
    <name evidence="1" type="ORF">M123_1178</name>
</gene>
<dbReference type="PATRIC" id="fig|1339314.3.peg.1402"/>
<proteinExistence type="predicted"/>
<dbReference type="Proteomes" id="UP000020938">
    <property type="component" value="Unassembled WGS sequence"/>
</dbReference>
<organism evidence="1 2">
    <name type="scientific">Bacteroides fragilis str. 3976T8</name>
    <dbReference type="NCBI Taxonomy" id="1339314"/>
    <lineage>
        <taxon>Bacteria</taxon>
        <taxon>Pseudomonadati</taxon>
        <taxon>Bacteroidota</taxon>
        <taxon>Bacteroidia</taxon>
        <taxon>Bacteroidales</taxon>
        <taxon>Bacteroidaceae</taxon>
        <taxon>Bacteroides</taxon>
    </lineage>
</organism>
<comment type="caution">
    <text evidence="1">The sequence shown here is derived from an EMBL/GenBank/DDBJ whole genome shotgun (WGS) entry which is preliminary data.</text>
</comment>
<reference evidence="1 2" key="1">
    <citation type="submission" date="2014-02" db="EMBL/GenBank/DDBJ databases">
        <authorList>
            <person name="Sears C."/>
            <person name="Carroll K."/>
            <person name="Sack B.R."/>
            <person name="Qadri F."/>
            <person name="Myers L.L."/>
            <person name="Chung G.-T."/>
            <person name="Escheverria P."/>
            <person name="Fraser C.M."/>
            <person name="Sadzewicz L."/>
            <person name="Shefchek K.A."/>
            <person name="Tallon L."/>
            <person name="Das S.P."/>
            <person name="Daugherty S."/>
            <person name="Mongodin E.F."/>
        </authorList>
    </citation>
    <scope>NUCLEOTIDE SEQUENCE [LARGE SCALE GENOMIC DNA]</scope>
    <source>
        <strain evidence="1 2">3976T8</strain>
    </source>
</reference>
<evidence type="ECO:0000313" key="2">
    <source>
        <dbReference type="Proteomes" id="UP000020938"/>
    </source>
</evidence>